<dbReference type="InterPro" id="IPR011034">
    <property type="entry name" value="Formyl_transferase-like_C_sf"/>
</dbReference>
<dbReference type="InterPro" id="IPR036477">
    <property type="entry name" value="Formyl_transf_N_sf"/>
</dbReference>
<reference evidence="3" key="1">
    <citation type="submission" date="2024-06" db="EMBL/GenBank/DDBJ databases">
        <title>Complete genome of Salinicola endophyticus HNIBRBA4755.</title>
        <authorList>
            <person name="Shin S.Y."/>
            <person name="Kang H."/>
            <person name="Song J."/>
        </authorList>
    </citation>
    <scope>NUCLEOTIDE SEQUENCE</scope>
    <source>
        <strain evidence="3">HNIBRBA4755</strain>
    </source>
</reference>
<feature type="region of interest" description="Disordered" evidence="1">
    <location>
        <begin position="153"/>
        <end position="173"/>
    </location>
</feature>
<name>A0AB74U8F2_9GAMM</name>
<proteinExistence type="predicted"/>
<sequence>MQITLLCTSESHPVNRWLRVWREERADEHEIQLCRDRAELTGGDILFLVSCSQIIDAEVRSRYCHTLVLHASDLPLGRGWSPHIWALLEGARGVTVSLLEAEDEVDTGAIWAKRSFAVAADALHDEVDRLLFDAELWLMDEALRLIAHGAQPTPQSAQITPSYYRRRTPSDSEIDPYQPLADLFNKIRLMDPERYPAFFALHGHVYTISLKKVK</sequence>
<accession>A0AB74U8F2</accession>
<dbReference type="SUPFAM" id="SSF50486">
    <property type="entry name" value="FMT C-terminal domain-like"/>
    <property type="match status" value="1"/>
</dbReference>
<evidence type="ECO:0000259" key="2">
    <source>
        <dbReference type="Pfam" id="PF00551"/>
    </source>
</evidence>
<organism evidence="3">
    <name type="scientific">Salinicola endophyticus</name>
    <dbReference type="NCBI Taxonomy" id="1949083"/>
    <lineage>
        <taxon>Bacteria</taxon>
        <taxon>Pseudomonadati</taxon>
        <taxon>Pseudomonadota</taxon>
        <taxon>Gammaproteobacteria</taxon>
        <taxon>Oceanospirillales</taxon>
        <taxon>Halomonadaceae</taxon>
        <taxon>Salinicola</taxon>
    </lineage>
</organism>
<feature type="domain" description="Formyl transferase N-terminal" evidence="2">
    <location>
        <begin position="36"/>
        <end position="142"/>
    </location>
</feature>
<dbReference type="RefSeq" id="WP_353979030.1">
    <property type="nucleotide sequence ID" value="NZ_CP159578.1"/>
</dbReference>
<gene>
    <name evidence="3" type="ORF">ABV408_11180</name>
</gene>
<dbReference type="AlphaFoldDB" id="A0AB74U8F2"/>
<evidence type="ECO:0000313" key="3">
    <source>
        <dbReference type="EMBL" id="XCJ78008.1"/>
    </source>
</evidence>
<dbReference type="InterPro" id="IPR002376">
    <property type="entry name" value="Formyl_transf_N"/>
</dbReference>
<evidence type="ECO:0000256" key="1">
    <source>
        <dbReference type="SAM" id="MobiDB-lite"/>
    </source>
</evidence>
<dbReference type="SUPFAM" id="SSF53328">
    <property type="entry name" value="Formyltransferase"/>
    <property type="match status" value="1"/>
</dbReference>
<dbReference type="GO" id="GO:0003824">
    <property type="term" value="F:catalytic activity"/>
    <property type="evidence" value="ECO:0007669"/>
    <property type="project" value="InterPro"/>
</dbReference>
<dbReference type="EMBL" id="CP159578">
    <property type="protein sequence ID" value="XCJ78008.1"/>
    <property type="molecule type" value="Genomic_DNA"/>
</dbReference>
<protein>
    <submittedName>
        <fullName evidence="3">Formyltransferase family protein</fullName>
    </submittedName>
</protein>
<dbReference type="Gene3D" id="3.40.50.12230">
    <property type="match status" value="1"/>
</dbReference>
<dbReference type="Pfam" id="PF00551">
    <property type="entry name" value="Formyl_trans_N"/>
    <property type="match status" value="1"/>
</dbReference>